<dbReference type="PIRSF" id="PIRSF020634">
    <property type="entry name" value="TerY_vWA"/>
    <property type="match status" value="1"/>
</dbReference>
<dbReference type="SUPFAM" id="SSF53300">
    <property type="entry name" value="vWA-like"/>
    <property type="match status" value="1"/>
</dbReference>
<dbReference type="EMBL" id="JACOFX010000003">
    <property type="protein sequence ID" value="MBC3907695.1"/>
    <property type="molecule type" value="Genomic_DNA"/>
</dbReference>
<dbReference type="Proteomes" id="UP000646911">
    <property type="component" value="Unassembled WGS sequence"/>
</dbReference>
<sequence length="212" mass="22513">MRKLPVYLLLDSSGSMHGEPIEAVRNGLQTLVAALRQDPHALESAYLSVITFADAAQQVVPLTELSQFQIPTITASGTTAMGTALSLLVECISREVAVTSAEVKGDWKPIVFLMTDGEATDDMTNSIAELKKAKVGTFIACAAGPNANTSHLSQITDSVVKLDTADSNTIKAFFKWVSASIATTSQKVDLQKKETTGLSDLPPPPPEVNVVL</sequence>
<feature type="domain" description="VWFA" evidence="2">
    <location>
        <begin position="5"/>
        <end position="177"/>
    </location>
</feature>
<evidence type="ECO:0000259" key="2">
    <source>
        <dbReference type="PROSITE" id="PS50234"/>
    </source>
</evidence>
<dbReference type="InterPro" id="IPR011392">
    <property type="entry name" value="Tellurite-R_TerY"/>
</dbReference>
<evidence type="ECO:0000313" key="3">
    <source>
        <dbReference type="EMBL" id="MBC3907695.1"/>
    </source>
</evidence>
<protein>
    <submittedName>
        <fullName evidence="3">VWA domain-containing protein</fullName>
    </submittedName>
</protein>
<name>A0ABR6Z7H0_9BURK</name>
<evidence type="ECO:0000256" key="1">
    <source>
        <dbReference type="SAM" id="MobiDB-lite"/>
    </source>
</evidence>
<organism evidence="3 4">
    <name type="scientific">Undibacterium umbellatum</name>
    <dbReference type="NCBI Taxonomy" id="2762300"/>
    <lineage>
        <taxon>Bacteria</taxon>
        <taxon>Pseudomonadati</taxon>
        <taxon>Pseudomonadota</taxon>
        <taxon>Betaproteobacteria</taxon>
        <taxon>Burkholderiales</taxon>
        <taxon>Oxalobacteraceae</taxon>
        <taxon>Undibacterium</taxon>
    </lineage>
</organism>
<dbReference type="InterPro" id="IPR002035">
    <property type="entry name" value="VWF_A"/>
</dbReference>
<comment type="caution">
    <text evidence="3">The sequence shown here is derived from an EMBL/GenBank/DDBJ whole genome shotgun (WGS) entry which is preliminary data.</text>
</comment>
<dbReference type="Pfam" id="PF00092">
    <property type="entry name" value="VWA"/>
    <property type="match status" value="1"/>
</dbReference>
<dbReference type="Gene3D" id="3.40.50.410">
    <property type="entry name" value="von Willebrand factor, type A domain"/>
    <property type="match status" value="1"/>
</dbReference>
<dbReference type="SMART" id="SM00327">
    <property type="entry name" value="VWA"/>
    <property type="match status" value="1"/>
</dbReference>
<dbReference type="RefSeq" id="WP_186953244.1">
    <property type="nucleotide sequence ID" value="NZ_JACOFX010000003.1"/>
</dbReference>
<dbReference type="CDD" id="cd01464">
    <property type="entry name" value="vWA_subfamily"/>
    <property type="match status" value="1"/>
</dbReference>
<dbReference type="InterPro" id="IPR036465">
    <property type="entry name" value="vWFA_dom_sf"/>
</dbReference>
<reference evidence="3 4" key="1">
    <citation type="submission" date="2020-08" db="EMBL/GenBank/DDBJ databases">
        <title>Novel species isolated from subtropical streams in China.</title>
        <authorList>
            <person name="Lu H."/>
        </authorList>
    </citation>
    <scope>NUCLEOTIDE SEQUENCE [LARGE SCALE GENOMIC DNA]</scope>
    <source>
        <strain evidence="3 4">NL8W</strain>
    </source>
</reference>
<gene>
    <name evidence="3" type="ORF">H8L47_08960</name>
</gene>
<accession>A0ABR6Z7H0</accession>
<dbReference type="PROSITE" id="PS50234">
    <property type="entry name" value="VWFA"/>
    <property type="match status" value="1"/>
</dbReference>
<feature type="compositionally biased region" description="Pro residues" evidence="1">
    <location>
        <begin position="201"/>
        <end position="212"/>
    </location>
</feature>
<keyword evidence="4" id="KW-1185">Reference proteome</keyword>
<proteinExistence type="predicted"/>
<feature type="region of interest" description="Disordered" evidence="1">
    <location>
        <begin position="193"/>
        <end position="212"/>
    </location>
</feature>
<evidence type="ECO:0000313" key="4">
    <source>
        <dbReference type="Proteomes" id="UP000646911"/>
    </source>
</evidence>